<dbReference type="EMBL" id="AP003488">
    <property type="protein sequence ID" value="BAD37246.1"/>
    <property type="molecule type" value="Genomic_DNA"/>
</dbReference>
<name>Q67X73_ORYSJ</name>
<reference evidence="2" key="1">
    <citation type="journal article" date="2005" name="Nature">
        <title>The map-based sequence of the rice genome.</title>
        <authorList>
            <consortium name="International rice genome sequencing project (IRGSP)"/>
            <person name="Matsumoto T."/>
            <person name="Wu J."/>
            <person name="Kanamori H."/>
            <person name="Katayose Y."/>
            <person name="Fujisawa M."/>
            <person name="Namiki N."/>
            <person name="Mizuno H."/>
            <person name="Yamamoto K."/>
            <person name="Antonio B.A."/>
            <person name="Baba T."/>
            <person name="Sakata K."/>
            <person name="Nagamura Y."/>
            <person name="Aoki H."/>
            <person name="Arikawa K."/>
            <person name="Arita K."/>
            <person name="Bito T."/>
            <person name="Chiden Y."/>
            <person name="Fujitsuka N."/>
            <person name="Fukunaka R."/>
            <person name="Hamada M."/>
            <person name="Harada C."/>
            <person name="Hayashi A."/>
            <person name="Hijishita S."/>
            <person name="Honda M."/>
            <person name="Hosokawa S."/>
            <person name="Ichikawa Y."/>
            <person name="Idonuma A."/>
            <person name="Iijima M."/>
            <person name="Ikeda M."/>
            <person name="Ikeno M."/>
            <person name="Ito K."/>
            <person name="Ito S."/>
            <person name="Ito T."/>
            <person name="Ito Y."/>
            <person name="Ito Y."/>
            <person name="Iwabuchi A."/>
            <person name="Kamiya K."/>
            <person name="Karasawa W."/>
            <person name="Kurita K."/>
            <person name="Katagiri S."/>
            <person name="Kikuta A."/>
            <person name="Kobayashi H."/>
            <person name="Kobayashi N."/>
            <person name="Machita K."/>
            <person name="Maehara T."/>
            <person name="Masukawa M."/>
            <person name="Mizubayashi T."/>
            <person name="Mukai Y."/>
            <person name="Nagasaki H."/>
            <person name="Nagata Y."/>
            <person name="Naito S."/>
            <person name="Nakashima M."/>
            <person name="Nakama Y."/>
            <person name="Nakamichi Y."/>
            <person name="Nakamura M."/>
            <person name="Meguro A."/>
            <person name="Negishi M."/>
            <person name="Ohta I."/>
            <person name="Ohta T."/>
            <person name="Okamoto M."/>
            <person name="Ono N."/>
            <person name="Saji S."/>
            <person name="Sakaguchi M."/>
            <person name="Sakai K."/>
            <person name="Shibata M."/>
            <person name="Shimokawa T."/>
            <person name="Song J."/>
            <person name="Takazaki Y."/>
            <person name="Terasawa K."/>
            <person name="Tsugane M."/>
            <person name="Tsuji K."/>
            <person name="Ueda S."/>
            <person name="Waki K."/>
            <person name="Yamagata H."/>
            <person name="Yamamoto M."/>
            <person name="Yamamoto S."/>
            <person name="Yamane H."/>
            <person name="Yoshiki S."/>
            <person name="Yoshihara R."/>
            <person name="Yukawa K."/>
            <person name="Zhong H."/>
            <person name="Yano M."/>
            <person name="Yuan Q."/>
            <person name="Ouyang S."/>
            <person name="Liu J."/>
            <person name="Jones K.M."/>
            <person name="Gansberger K."/>
            <person name="Moffat K."/>
            <person name="Hill J."/>
            <person name="Bera J."/>
            <person name="Fadrosh D."/>
            <person name="Jin S."/>
            <person name="Johri S."/>
            <person name="Kim M."/>
            <person name="Overton L."/>
            <person name="Reardon M."/>
            <person name="Tsitrin T."/>
            <person name="Vuong H."/>
            <person name="Weaver B."/>
            <person name="Ciecko A."/>
            <person name="Tallon L."/>
            <person name="Jackson J."/>
            <person name="Pai G."/>
            <person name="Aken S.V."/>
            <person name="Utterback T."/>
            <person name="Reidmuller S."/>
            <person name="Feldblyum T."/>
            <person name="Hsiao J."/>
            <person name="Zismann V."/>
            <person name="Iobst S."/>
            <person name="de Vazeille A.R."/>
            <person name="Buell C.R."/>
            <person name="Ying K."/>
            <person name="Li Y."/>
            <person name="Lu T."/>
            <person name="Huang Y."/>
            <person name="Zhao Q."/>
            <person name="Feng Q."/>
            <person name="Zhang L."/>
            <person name="Zhu J."/>
            <person name="Weng Q."/>
            <person name="Mu J."/>
            <person name="Lu Y."/>
            <person name="Fan D."/>
            <person name="Liu Y."/>
            <person name="Guan J."/>
            <person name="Zhang Y."/>
            <person name="Yu S."/>
            <person name="Liu X."/>
            <person name="Zhang Y."/>
            <person name="Hong G."/>
            <person name="Han B."/>
            <person name="Choisne N."/>
            <person name="Demange N."/>
            <person name="Orjeda G."/>
            <person name="Samain S."/>
            <person name="Cattolico L."/>
            <person name="Pelletier E."/>
            <person name="Couloux A."/>
            <person name="Segurens B."/>
            <person name="Wincker P."/>
            <person name="D'Hont A."/>
            <person name="Scarpelli C."/>
            <person name="Weissenbach J."/>
            <person name="Salanoubat M."/>
            <person name="Quetier F."/>
            <person name="Yu Y."/>
            <person name="Kim H.R."/>
            <person name="Rambo T."/>
            <person name="Currie J."/>
            <person name="Collura K."/>
            <person name="Luo M."/>
            <person name="Yang T."/>
            <person name="Ammiraju J.S.S."/>
            <person name="Engler F."/>
            <person name="Soderlund C."/>
            <person name="Wing R.A."/>
            <person name="Palmer L.E."/>
            <person name="de la Bastide M."/>
            <person name="Spiegel L."/>
            <person name="Nascimento L."/>
            <person name="Zutavern T."/>
            <person name="O'Shaughnessy A."/>
            <person name="Dike S."/>
            <person name="Dedhia N."/>
            <person name="Preston R."/>
            <person name="Balija V."/>
            <person name="McCombie W.R."/>
            <person name="Chow T."/>
            <person name="Chen H."/>
            <person name="Chung M."/>
            <person name="Chen C."/>
            <person name="Shaw J."/>
            <person name="Wu H."/>
            <person name="Hsiao K."/>
            <person name="Chao Y."/>
            <person name="Chu M."/>
            <person name="Cheng C."/>
            <person name="Hour A."/>
            <person name="Lee P."/>
            <person name="Lin S."/>
            <person name="Lin Y."/>
            <person name="Liou J."/>
            <person name="Liu S."/>
            <person name="Hsing Y."/>
            <person name="Raghuvanshi S."/>
            <person name="Mohanty A."/>
            <person name="Bharti A.K."/>
            <person name="Gaur A."/>
            <person name="Gupta V."/>
            <person name="Kumar D."/>
            <person name="Ravi V."/>
            <person name="Vij S."/>
            <person name="Kapur A."/>
            <person name="Khurana P."/>
            <person name="Khurana P."/>
            <person name="Khurana J.P."/>
            <person name="Tyagi A.K."/>
            <person name="Gaikwad K."/>
            <person name="Singh A."/>
            <person name="Dalal V."/>
            <person name="Srivastava S."/>
            <person name="Dixit A."/>
            <person name="Pal A.K."/>
            <person name="Ghazi I.A."/>
            <person name="Yadav M."/>
            <person name="Pandit A."/>
            <person name="Bhargava A."/>
            <person name="Sureshbabu K."/>
            <person name="Batra K."/>
            <person name="Sharma T.R."/>
            <person name="Mohapatra T."/>
            <person name="Singh N.K."/>
            <person name="Messing J."/>
            <person name="Nelson A.B."/>
            <person name="Fuks G."/>
            <person name="Kavchok S."/>
            <person name="Keizer G."/>
            <person name="Linton E."/>
            <person name="Llaca V."/>
            <person name="Song R."/>
            <person name="Tanyolac B."/>
            <person name="Young S."/>
            <person name="Ho-Il K."/>
            <person name="Hahn J.H."/>
            <person name="Sangsakoo G."/>
            <person name="Vanavichit A."/>
            <person name="de Mattos Luiz.A.T."/>
            <person name="Zimmer P.D."/>
            <person name="Malone G."/>
            <person name="Dellagostin O."/>
            <person name="de Oliveira A.C."/>
            <person name="Bevan M."/>
            <person name="Bancroft I."/>
            <person name="Minx P."/>
            <person name="Cordum H."/>
            <person name="Wilson R."/>
            <person name="Cheng Z."/>
            <person name="Jin W."/>
            <person name="Jiang J."/>
            <person name="Leong S.A."/>
            <person name="Iwama H."/>
            <person name="Gojobori T."/>
            <person name="Itoh T."/>
            <person name="Niimura Y."/>
            <person name="Fujii Y."/>
            <person name="Habara T."/>
            <person name="Sakai H."/>
            <person name="Sato Y."/>
            <person name="Wilson G."/>
            <person name="Kumar K."/>
            <person name="McCouch S."/>
            <person name="Juretic N."/>
            <person name="Hoen D."/>
            <person name="Wright S."/>
            <person name="Bruskiewich R."/>
            <person name="Bureau T."/>
            <person name="Miyao A."/>
            <person name="Hirochika H."/>
            <person name="Nishikawa T."/>
            <person name="Kadowaki K."/>
            <person name="Sugiura M."/>
            <person name="Burr B."/>
            <person name="Sasaki T."/>
        </authorList>
    </citation>
    <scope>NUCLEOTIDE SEQUENCE [LARGE SCALE GENOMIC DNA]</scope>
    <source>
        <strain evidence="2">cv. Nipponbare</strain>
    </source>
</reference>
<proteinExistence type="predicted"/>
<gene>
    <name evidence="1" type="primary">P0436F11.37</name>
</gene>
<sequence>MRCWLSPRGEATRRSSWAMLDDEDRRVRQFATKSTIHDEPSLRAKAVKRNKRVSPKLEVASVEGLGDTVAPGGLLPLMGRPKEFT</sequence>
<dbReference type="AlphaFoldDB" id="Q67X73"/>
<organism evidence="1 2">
    <name type="scientific">Oryza sativa subsp. japonica</name>
    <name type="common">Rice</name>
    <dbReference type="NCBI Taxonomy" id="39947"/>
    <lineage>
        <taxon>Eukaryota</taxon>
        <taxon>Viridiplantae</taxon>
        <taxon>Streptophyta</taxon>
        <taxon>Embryophyta</taxon>
        <taxon>Tracheophyta</taxon>
        <taxon>Spermatophyta</taxon>
        <taxon>Magnoliopsida</taxon>
        <taxon>Liliopsida</taxon>
        <taxon>Poales</taxon>
        <taxon>Poaceae</taxon>
        <taxon>BOP clade</taxon>
        <taxon>Oryzoideae</taxon>
        <taxon>Oryzeae</taxon>
        <taxon>Oryzinae</taxon>
        <taxon>Oryza</taxon>
        <taxon>Oryza sativa</taxon>
    </lineage>
</organism>
<accession>Q67X73</accession>
<reference evidence="2" key="2">
    <citation type="journal article" date="2008" name="Nucleic Acids Res.">
        <title>The rice annotation project database (RAP-DB): 2008 update.</title>
        <authorList>
            <consortium name="The rice annotation project (RAP)"/>
        </authorList>
    </citation>
    <scope>GENOME REANNOTATION</scope>
    <source>
        <strain evidence="2">cv. Nipponbare</strain>
    </source>
</reference>
<evidence type="ECO:0000313" key="2">
    <source>
        <dbReference type="Proteomes" id="UP000000763"/>
    </source>
</evidence>
<evidence type="ECO:0000313" key="1">
    <source>
        <dbReference type="EMBL" id="BAD37246.1"/>
    </source>
</evidence>
<protein>
    <submittedName>
        <fullName evidence="1">Uncharacterized protein</fullName>
    </submittedName>
</protein>
<dbReference type="Proteomes" id="UP000000763">
    <property type="component" value="Chromosome 6"/>
</dbReference>